<keyword evidence="2" id="KW-1185">Reference proteome</keyword>
<protein>
    <submittedName>
        <fullName evidence="1">Uncharacterized protein</fullName>
    </submittedName>
</protein>
<dbReference type="Proteomes" id="UP001454036">
    <property type="component" value="Unassembled WGS sequence"/>
</dbReference>
<dbReference type="PANTHER" id="PTHR47369">
    <property type="entry name" value="BTB/POZ DOMAIN-CONTAINING PROTEIN"/>
    <property type="match status" value="1"/>
</dbReference>
<proteinExistence type="predicted"/>
<comment type="caution">
    <text evidence="1">The sequence shown here is derived from an EMBL/GenBank/DDBJ whole genome shotgun (WGS) entry which is preliminary data.</text>
</comment>
<name>A0AAV3RMH0_LITER</name>
<reference evidence="1 2" key="1">
    <citation type="submission" date="2024-01" db="EMBL/GenBank/DDBJ databases">
        <title>The complete chloroplast genome sequence of Lithospermum erythrorhizon: insights into the phylogenetic relationship among Boraginaceae species and the maternal lineages of purple gromwells.</title>
        <authorList>
            <person name="Okada T."/>
            <person name="Watanabe K."/>
        </authorList>
    </citation>
    <scope>NUCLEOTIDE SEQUENCE [LARGE SCALE GENOMIC DNA]</scope>
</reference>
<dbReference type="PANTHER" id="PTHR47369:SF1">
    <property type="entry name" value="BTB_POZ DOMAIN-CONTAINING PROTEIN"/>
    <property type="match status" value="1"/>
</dbReference>
<organism evidence="1 2">
    <name type="scientific">Lithospermum erythrorhizon</name>
    <name type="common">Purple gromwell</name>
    <name type="synonym">Lithospermum officinale var. erythrorhizon</name>
    <dbReference type="NCBI Taxonomy" id="34254"/>
    <lineage>
        <taxon>Eukaryota</taxon>
        <taxon>Viridiplantae</taxon>
        <taxon>Streptophyta</taxon>
        <taxon>Embryophyta</taxon>
        <taxon>Tracheophyta</taxon>
        <taxon>Spermatophyta</taxon>
        <taxon>Magnoliopsida</taxon>
        <taxon>eudicotyledons</taxon>
        <taxon>Gunneridae</taxon>
        <taxon>Pentapetalae</taxon>
        <taxon>asterids</taxon>
        <taxon>lamiids</taxon>
        <taxon>Boraginales</taxon>
        <taxon>Boraginaceae</taxon>
        <taxon>Boraginoideae</taxon>
        <taxon>Lithospermeae</taxon>
        <taxon>Lithospermum</taxon>
    </lineage>
</organism>
<dbReference type="EMBL" id="BAABME010028340">
    <property type="protein sequence ID" value="GAA0178404.1"/>
    <property type="molecule type" value="Genomic_DNA"/>
</dbReference>
<accession>A0AAV3RMH0</accession>
<gene>
    <name evidence="1" type="ORF">LIER_42170</name>
</gene>
<sequence length="104" mass="11864">MLDSQDDNMGSEWESMSNGSISLDMRTPLCHFPPFRFAVQFQDVHRLCDGQVKHSPEVFYSSSLWKVSVQAFCDEDPEGRSTLGLFLHLVTIPINHYGRKGRDS</sequence>
<evidence type="ECO:0000313" key="1">
    <source>
        <dbReference type="EMBL" id="GAA0178404.1"/>
    </source>
</evidence>
<dbReference type="AlphaFoldDB" id="A0AAV3RMH0"/>
<evidence type="ECO:0000313" key="2">
    <source>
        <dbReference type="Proteomes" id="UP001454036"/>
    </source>
</evidence>